<proteinExistence type="predicted"/>
<comment type="caution">
    <text evidence="1">The sequence shown here is derived from an EMBL/GenBank/DDBJ whole genome shotgun (WGS) entry which is preliminary data.</text>
</comment>
<sequence>MRTVKEVANLFNARYNKFKKSNNQVKDQQEKNFIEDKLINTLKDDLQINKGKNELEDIMYIELLIEQLTYEREYNQEELVNKEKEIEGLYDLLIEYNRIIENFLRFKARVEEVSLKMELARQNMRNKEK</sequence>
<dbReference type="Proteomes" id="UP000767291">
    <property type="component" value="Unassembled WGS sequence"/>
</dbReference>
<dbReference type="RefSeq" id="WP_209456530.1">
    <property type="nucleotide sequence ID" value="NZ_BAAACS010000002.1"/>
</dbReference>
<evidence type="ECO:0000313" key="1">
    <source>
        <dbReference type="EMBL" id="MBP1855049.1"/>
    </source>
</evidence>
<keyword evidence="2" id="KW-1185">Reference proteome</keyword>
<dbReference type="EMBL" id="JAGGJX010000002">
    <property type="protein sequence ID" value="MBP1855049.1"/>
    <property type="molecule type" value="Genomic_DNA"/>
</dbReference>
<accession>A0ABS4EAU7</accession>
<reference evidence="1 2" key="1">
    <citation type="submission" date="2021-03" db="EMBL/GenBank/DDBJ databases">
        <title>Genomic Encyclopedia of Type Strains, Phase IV (KMG-IV): sequencing the most valuable type-strain genomes for metagenomic binning, comparative biology and taxonomic classification.</title>
        <authorList>
            <person name="Goeker M."/>
        </authorList>
    </citation>
    <scope>NUCLEOTIDE SEQUENCE [LARGE SCALE GENOMIC DNA]</scope>
    <source>
        <strain evidence="1 2">DSM 1289</strain>
    </source>
</reference>
<name>A0ABS4EAU7_9FIRM</name>
<gene>
    <name evidence="1" type="ORF">J2Z43_001442</name>
</gene>
<organism evidence="1 2">
    <name type="scientific">Metaclostridioides mangenotii</name>
    <dbReference type="NCBI Taxonomy" id="1540"/>
    <lineage>
        <taxon>Bacteria</taxon>
        <taxon>Bacillati</taxon>
        <taxon>Bacillota</taxon>
        <taxon>Clostridia</taxon>
        <taxon>Peptostreptococcales</taxon>
        <taxon>Peptostreptococcaceae</taxon>
        <taxon>Metaclostridioides</taxon>
    </lineage>
</organism>
<evidence type="ECO:0000313" key="2">
    <source>
        <dbReference type="Proteomes" id="UP000767291"/>
    </source>
</evidence>
<protein>
    <submittedName>
        <fullName evidence="1">Long-subunit acyl-CoA synthetase (AMP-forming)</fullName>
    </submittedName>
</protein>